<dbReference type="CDD" id="cd00821">
    <property type="entry name" value="PH"/>
    <property type="match status" value="2"/>
</dbReference>
<keyword evidence="8" id="KW-1185">Reference proteome</keyword>
<evidence type="ECO:0000313" key="8">
    <source>
        <dbReference type="Proteomes" id="UP001295684"/>
    </source>
</evidence>
<feature type="compositionally biased region" description="Basic and acidic residues" evidence="5">
    <location>
        <begin position="1121"/>
        <end position="1132"/>
    </location>
</feature>
<feature type="region of interest" description="Disordered" evidence="5">
    <location>
        <begin position="1262"/>
        <end position="1340"/>
    </location>
</feature>
<evidence type="ECO:0000256" key="4">
    <source>
        <dbReference type="SAM" id="Coils"/>
    </source>
</evidence>
<dbReference type="PANTHER" id="PTHR21292:SF1">
    <property type="entry name" value="EXOCYST COMPLEX COMPONENT 3"/>
    <property type="match status" value="1"/>
</dbReference>
<comment type="caution">
    <text evidence="7">The sequence shown here is derived from an EMBL/GenBank/DDBJ whole genome shotgun (WGS) entry which is preliminary data.</text>
</comment>
<organism evidence="7 8">
    <name type="scientific">Euplotes crassus</name>
    <dbReference type="NCBI Taxonomy" id="5936"/>
    <lineage>
        <taxon>Eukaryota</taxon>
        <taxon>Sar</taxon>
        <taxon>Alveolata</taxon>
        <taxon>Ciliophora</taxon>
        <taxon>Intramacronucleata</taxon>
        <taxon>Spirotrichea</taxon>
        <taxon>Hypotrichia</taxon>
        <taxon>Euplotida</taxon>
        <taxon>Euplotidae</taxon>
        <taxon>Moneuplotes</taxon>
    </lineage>
</organism>
<feature type="coiled-coil region" evidence="4">
    <location>
        <begin position="899"/>
        <end position="926"/>
    </location>
</feature>
<feature type="coiled-coil region" evidence="4">
    <location>
        <begin position="743"/>
        <end position="770"/>
    </location>
</feature>
<dbReference type="PROSITE" id="PS50003">
    <property type="entry name" value="PH_DOMAIN"/>
    <property type="match status" value="2"/>
</dbReference>
<keyword evidence="3" id="KW-0268">Exocytosis</keyword>
<dbReference type="SUPFAM" id="SSF50729">
    <property type="entry name" value="PH domain-like"/>
    <property type="match status" value="3"/>
</dbReference>
<feature type="compositionally biased region" description="Basic residues" evidence="5">
    <location>
        <begin position="176"/>
        <end position="185"/>
    </location>
</feature>
<evidence type="ECO:0000256" key="3">
    <source>
        <dbReference type="ARBA" id="ARBA00022483"/>
    </source>
</evidence>
<evidence type="ECO:0000256" key="2">
    <source>
        <dbReference type="ARBA" id="ARBA00022448"/>
    </source>
</evidence>
<dbReference type="GO" id="GO:0000145">
    <property type="term" value="C:exocyst"/>
    <property type="evidence" value="ECO:0007669"/>
    <property type="project" value="InterPro"/>
</dbReference>
<protein>
    <recommendedName>
        <fullName evidence="6">PH domain-containing protein</fullName>
    </recommendedName>
</protein>
<comment type="similarity">
    <text evidence="1">Belongs to the SEC6 family.</text>
</comment>
<evidence type="ECO:0000259" key="6">
    <source>
        <dbReference type="PROSITE" id="PS50003"/>
    </source>
</evidence>
<feature type="region of interest" description="Disordered" evidence="5">
    <location>
        <begin position="1121"/>
        <end position="1153"/>
    </location>
</feature>
<feature type="region of interest" description="Disordered" evidence="5">
    <location>
        <begin position="163"/>
        <end position="185"/>
    </location>
</feature>
<sequence>MMRSVSMASFASTSSSTMNQAIDFHLTPVEREQFEEYRNHEGYLEKYGTALFAGWQKRYWKIRCKREFYLSYQKDEKANAKPNPLKIDLIKDLAKESEKKLAFNYNDERVFELRAKTSQERDKWVEALQFLIQVRDKIGNFTDERNISLGCYFKGGTPVERNTLTESDDGKLSTSGKKRKDKSYKHKNIGQEELRGVLDDDQQNLDVQGGKNDKKKSEAIMKATGISDFLEGIPEKLKAPRILYGFLGKPNRSSLKIEMKRWVFLISSRPLNHDSYLEDGEEIDEDELPPVLNFDTIYYYKTVYSVDDAASLAGEIKSIDIDNIQISDKNETKLHYFIIEAKGKKYQFVSTKRFIIEQWVDAIECSVKTAREKLYSITGKIKNISMIITNFEIDKDQLREEIEKDIDFKLWNEDMTNYKEYEEVYLTLEALDVIKDDMLYTFDACLAQSPPRKDIIEMYMESVHAKICERLTYEWNIKALLMTPLDILSLCEWVHKYLTTLKKFGIKDDSCENGYLTLVNAYKRKIHMQIYPMITNVLIREREGHIETDADGKLYTHSPNDIFKIFLEVFEVLLKKPMKELILGVLEVLHELFSQYQRALFQMISMDTSLSFDYLVAINNNFSKFFDLTDTLLNLCQENKSLEEEEYSKSFDQRTMVQYFSKITSKIVGRITDETWNEIKSYFQGNYMDLDLESSLNHAFIIFEEKTDLMNKLTSREVWKSYLNRTIVGIIQILFNSITRMKKKRSEDAIQKIQKDYEKVEEMFSEYMTKKILRPSLEVLGDIKNFFESSVDFLPISVGKMRKDHGPAFNLTTVKALLSLRTDLSKEEKNQVVKDSSEILDQYKDEGRVSNTGVFNNVDTASAAEQFNDEMRDPEEPGRENVTVTEDHEEDELNLEDFLKQGGIEIDDLDERVEETEIEKANREKMILKKTQSVKKILGREDMCGWLFKSNDNLKKKGIFDTVLNTVTDTFELVADNIDKKRSKRYFRINKGFLYWYIKEDSNKAQNDMDIRKIEHIEINKDNDKMILIAINNKIYKLEHSNKDYIQEWYKSLCLVRSKSEEYLDLNRYVDTQVFEKVTGKNIFTDYEDILGKHFDEIEKEERKKEEEEKKIREEQLQKELEAQRRIKQNDTKKKKKAKKGEKEDQKQNIQIFNKEDMVENPYVRGDSLSDCDFSPDVKGESEVRLKSSTNQELELKMIPARSTMAEGHNKKILTDDDNKSLKLYKSSTISDFEQFKLEESRKKMEVRAVYEKHKNVKNSDMFKLVRDHESLSSDEGSGKSSEVSGANKTKRSAKKTPEEIKRVEGESDTEGYTNSTLASPDKNKRRKEIVEKGPAPSSGIFGCFSCFRKK</sequence>
<keyword evidence="4" id="KW-0175">Coiled coil</keyword>
<accession>A0AAD1U8I6</accession>
<gene>
    <name evidence="7" type="ORF">ECRASSUSDP1_LOCUS5688</name>
</gene>
<evidence type="ECO:0000256" key="5">
    <source>
        <dbReference type="SAM" id="MobiDB-lite"/>
    </source>
</evidence>
<evidence type="ECO:0000256" key="1">
    <source>
        <dbReference type="ARBA" id="ARBA00009447"/>
    </source>
</evidence>
<dbReference type="GO" id="GO:0006887">
    <property type="term" value="P:exocytosis"/>
    <property type="evidence" value="ECO:0007669"/>
    <property type="project" value="UniProtKB-KW"/>
</dbReference>
<evidence type="ECO:0000313" key="7">
    <source>
        <dbReference type="EMBL" id="CAI2364345.1"/>
    </source>
</evidence>
<name>A0AAD1U8I6_EUPCR</name>
<dbReference type="InterPro" id="IPR001849">
    <property type="entry name" value="PH_domain"/>
</dbReference>
<dbReference type="Proteomes" id="UP001295684">
    <property type="component" value="Unassembled WGS sequence"/>
</dbReference>
<feature type="domain" description="PH" evidence="6">
    <location>
        <begin position="240"/>
        <end position="368"/>
    </location>
</feature>
<keyword evidence="2" id="KW-0813">Transport</keyword>
<dbReference type="GO" id="GO:0051601">
    <property type="term" value="P:exocyst localization"/>
    <property type="evidence" value="ECO:0007669"/>
    <property type="project" value="TreeGrafter"/>
</dbReference>
<dbReference type="InterPro" id="IPR010326">
    <property type="entry name" value="EXOC3/Sec6"/>
</dbReference>
<feature type="compositionally biased region" description="Basic and acidic residues" evidence="5">
    <location>
        <begin position="1296"/>
        <end position="1306"/>
    </location>
</feature>
<dbReference type="GO" id="GO:0000149">
    <property type="term" value="F:SNARE binding"/>
    <property type="evidence" value="ECO:0007669"/>
    <property type="project" value="TreeGrafter"/>
</dbReference>
<proteinExistence type="inferred from homology"/>
<dbReference type="SMART" id="SM00233">
    <property type="entry name" value="PH"/>
    <property type="match status" value="3"/>
</dbReference>
<dbReference type="Pfam" id="PF06046">
    <property type="entry name" value="Sec6"/>
    <property type="match status" value="1"/>
</dbReference>
<dbReference type="EMBL" id="CAMPGE010005494">
    <property type="protein sequence ID" value="CAI2364345.1"/>
    <property type="molecule type" value="Genomic_DNA"/>
</dbReference>
<dbReference type="InterPro" id="IPR011993">
    <property type="entry name" value="PH-like_dom_sf"/>
</dbReference>
<dbReference type="Gene3D" id="2.30.29.30">
    <property type="entry name" value="Pleckstrin-homology domain (PH domain)/Phosphotyrosine-binding domain (PTB)"/>
    <property type="match status" value="2"/>
</dbReference>
<feature type="compositionally biased region" description="Low complexity" evidence="5">
    <location>
        <begin position="1274"/>
        <end position="1286"/>
    </location>
</feature>
<reference evidence="7" key="1">
    <citation type="submission" date="2023-07" db="EMBL/GenBank/DDBJ databases">
        <authorList>
            <consortium name="AG Swart"/>
            <person name="Singh M."/>
            <person name="Singh A."/>
            <person name="Seah K."/>
            <person name="Emmerich C."/>
        </authorList>
    </citation>
    <scope>NUCLEOTIDE SEQUENCE</scope>
    <source>
        <strain evidence="7">DP1</strain>
    </source>
</reference>
<dbReference type="InterPro" id="IPR042532">
    <property type="entry name" value="EXOC3/Sec6_C"/>
</dbReference>
<dbReference type="PANTHER" id="PTHR21292">
    <property type="entry name" value="EXOCYST COMPLEX COMPONENT SEC6-RELATED"/>
    <property type="match status" value="1"/>
</dbReference>
<feature type="domain" description="PH" evidence="6">
    <location>
        <begin position="37"/>
        <end position="133"/>
    </location>
</feature>
<dbReference type="Gene3D" id="1.10.357.50">
    <property type="match status" value="1"/>
</dbReference>
<dbReference type="Pfam" id="PF00169">
    <property type="entry name" value="PH"/>
    <property type="match status" value="1"/>
</dbReference>
<dbReference type="Gene3D" id="1.10.357.70">
    <property type="entry name" value="Exocyst complex component Sec6, C-terminal domain"/>
    <property type="match status" value="1"/>
</dbReference>